<feature type="transmembrane region" description="Helical" evidence="1">
    <location>
        <begin position="227"/>
        <end position="245"/>
    </location>
</feature>
<keyword evidence="1" id="KW-0812">Transmembrane</keyword>
<proteinExistence type="predicted"/>
<organism evidence="2 3">
    <name type="scientific">Plasmodium ovale wallikeri</name>
    <dbReference type="NCBI Taxonomy" id="864142"/>
    <lineage>
        <taxon>Eukaryota</taxon>
        <taxon>Sar</taxon>
        <taxon>Alveolata</taxon>
        <taxon>Apicomplexa</taxon>
        <taxon>Aconoidasida</taxon>
        <taxon>Haemosporida</taxon>
        <taxon>Plasmodiidae</taxon>
        <taxon>Plasmodium</taxon>
        <taxon>Plasmodium (Plasmodium)</taxon>
    </lineage>
</organism>
<accession>A0A1A9AGM0</accession>
<keyword evidence="1" id="KW-0472">Membrane</keyword>
<gene>
    <name evidence="2" type="ORF">POVWA2_067250</name>
</gene>
<dbReference type="InterPro" id="IPR008780">
    <property type="entry name" value="Plasmodium_Vir"/>
</dbReference>
<dbReference type="EMBL" id="FLRE01000779">
    <property type="protein sequence ID" value="SBT55290.1"/>
    <property type="molecule type" value="Genomic_DNA"/>
</dbReference>
<reference evidence="3" key="1">
    <citation type="submission" date="2016-05" db="EMBL/GenBank/DDBJ databases">
        <authorList>
            <person name="Naeem Raeece"/>
        </authorList>
    </citation>
    <scope>NUCLEOTIDE SEQUENCE [LARGE SCALE GENOMIC DNA]</scope>
</reference>
<name>A0A1A9AGM0_PLAOA</name>
<protein>
    <submittedName>
        <fullName evidence="2">PIR Superfamily Protein</fullName>
    </submittedName>
</protein>
<dbReference type="Pfam" id="PF05795">
    <property type="entry name" value="Plasmodium_Vir"/>
    <property type="match status" value="1"/>
</dbReference>
<evidence type="ECO:0000313" key="3">
    <source>
        <dbReference type="Proteomes" id="UP000078550"/>
    </source>
</evidence>
<evidence type="ECO:0000313" key="2">
    <source>
        <dbReference type="EMBL" id="SBT55290.1"/>
    </source>
</evidence>
<sequence length="300" mass="35862">MVNTTDFSYLPSLEFDKKFQTDIDYENFQDFKKKVTTKIVLNQWIDKFKNKLDEYLNEEIKSLSENLREKRCRDLDYWVRKVRVKISDLSGDLQLFDSILHFQKDVPSIFTKKREYECVRNNDTINNLEVRKKLDDYCENREYINGLMNTENNKTFCLKYSKYIRENEIFFLNNAESNCTHEYLNPKHCIINEKCTIENKPITFPEIKCDQYDISYDSEDNSLLKKVLLTTPIILGIFALLLFLYKYTPLSSLLLNGKIKRKINDFITEERQDILEDNEEYSPQYTENIESSIGYHMISN</sequence>
<dbReference type="Proteomes" id="UP000078550">
    <property type="component" value="Unassembled WGS sequence"/>
</dbReference>
<evidence type="ECO:0000256" key="1">
    <source>
        <dbReference type="SAM" id="Phobius"/>
    </source>
</evidence>
<keyword evidence="1" id="KW-1133">Transmembrane helix</keyword>
<dbReference type="AlphaFoldDB" id="A0A1A9AGM0"/>